<evidence type="ECO:0000256" key="3">
    <source>
        <dbReference type="ARBA" id="ARBA00022842"/>
    </source>
</evidence>
<dbReference type="InterPro" id="IPR008949">
    <property type="entry name" value="Isoprenoid_synthase_dom_sf"/>
</dbReference>
<dbReference type="InterPro" id="IPR000092">
    <property type="entry name" value="Polyprenyl_synt"/>
</dbReference>
<evidence type="ECO:0000313" key="5">
    <source>
        <dbReference type="Proteomes" id="UP001305779"/>
    </source>
</evidence>
<dbReference type="PANTHER" id="PTHR12001">
    <property type="entry name" value="GERANYLGERANYL PYROPHOSPHATE SYNTHASE"/>
    <property type="match status" value="1"/>
</dbReference>
<keyword evidence="5" id="KW-1185">Reference proteome</keyword>
<dbReference type="InterPro" id="IPR033749">
    <property type="entry name" value="Polyprenyl_synt_CS"/>
</dbReference>
<dbReference type="SUPFAM" id="SSF48576">
    <property type="entry name" value="Terpenoid synthases"/>
    <property type="match status" value="2"/>
</dbReference>
<dbReference type="Pfam" id="PF00348">
    <property type="entry name" value="polyprenyl_synt"/>
    <property type="match status" value="1"/>
</dbReference>
<protein>
    <submittedName>
        <fullName evidence="4">Uncharacterized protein</fullName>
    </submittedName>
</protein>
<evidence type="ECO:0000256" key="1">
    <source>
        <dbReference type="ARBA" id="ARBA00022679"/>
    </source>
</evidence>
<sequence>MDCLLRSIKADPGLLRPYPIIVENNTMHRPFKYSVAVPAHLYKQDEWFCRFTPRIHRDSHLADEGSWRCQVDFLSATGPEDSERNKNHKSYAVGCINPLVGNFTALCASEALPERLALTTYMVEYAYIHDDVIEYAEDKTEEKLQETNRELVEGLDLDDEGVIGTKAHIRRRQLQAKMAVELIDLDRDKGLECLRLWKEMSDVFVSIRDVNFRTLDDYLPFRFVDAGCPWTMSLLCFSMDFALTKAEDEELSHITISAYNAWVLVNDYFSWEKEVLNHEANGSEGEIVSAVFLFMKWHSVDAKEAKELLRAEIISREKIYSELKEKYLRQVDATERTRYWFTLLDLVTAGNFIWSMTTARYLKGDDAYPALRVKHRLQSGNSTEDDLDQPISATVLGNGHANGHANGLNGAASLPQDGTCMHSEEAFLGLPAALLAPYEETVLEPCDYIQSMPSKGVRNSAIDALDVWYEVSEGSLEAIRSIVNTLHNSSLMLDDVQDESSLRRGQPAAHIIYGTAQTINAANFLMMKAIKAAEKLSTAALTILTDRLLDAHIGQGLDLYWKHHTVIPTEREYFAMVDGKTGGLFTLLADLMRAEATTNKNLDCGNLMVLVGRFFQARDDYQNLENAEYTEQKGYAEDINEGKMSLPLIHTLQSKSHSSRLLSILQQRKNGSEVPYEVRRLAVKDIKAAGGLSYARRVSSRLEEEVNTVLTDLEKQAGKKNWILRLLQARLHIDN</sequence>
<organism evidence="4 5">
    <name type="scientific">Zasmidium cellare</name>
    <name type="common">Wine cellar mold</name>
    <name type="synonym">Racodium cellare</name>
    <dbReference type="NCBI Taxonomy" id="395010"/>
    <lineage>
        <taxon>Eukaryota</taxon>
        <taxon>Fungi</taxon>
        <taxon>Dikarya</taxon>
        <taxon>Ascomycota</taxon>
        <taxon>Pezizomycotina</taxon>
        <taxon>Dothideomycetes</taxon>
        <taxon>Dothideomycetidae</taxon>
        <taxon>Mycosphaerellales</taxon>
        <taxon>Mycosphaerellaceae</taxon>
        <taxon>Zasmidium</taxon>
    </lineage>
</organism>
<evidence type="ECO:0000313" key="4">
    <source>
        <dbReference type="EMBL" id="KAK4498382.1"/>
    </source>
</evidence>
<reference evidence="4 5" key="1">
    <citation type="journal article" date="2023" name="G3 (Bethesda)">
        <title>A chromosome-level genome assembly of Zasmidium syzygii isolated from banana leaves.</title>
        <authorList>
            <person name="van Westerhoven A.C."/>
            <person name="Mehrabi R."/>
            <person name="Talebi R."/>
            <person name="Steentjes M.B.F."/>
            <person name="Corcolon B."/>
            <person name="Chong P.A."/>
            <person name="Kema G.H.J."/>
            <person name="Seidl M.F."/>
        </authorList>
    </citation>
    <scope>NUCLEOTIDE SEQUENCE [LARGE SCALE GENOMIC DNA]</scope>
    <source>
        <strain evidence="4 5">P124</strain>
    </source>
</reference>
<keyword evidence="2" id="KW-0479">Metal-binding</keyword>
<accession>A0ABR0EAC1</accession>
<dbReference type="PROSITE" id="PS00723">
    <property type="entry name" value="POLYPRENYL_SYNTHASE_1"/>
    <property type="match status" value="1"/>
</dbReference>
<dbReference type="PANTHER" id="PTHR12001:SF72">
    <property type="entry name" value="THIJ_PFPI FAMILY PROTEIN (AFU_ORTHOLOGUE AFUA_3G01210)-RELATED"/>
    <property type="match status" value="1"/>
</dbReference>
<dbReference type="EMBL" id="JAXOVC010000008">
    <property type="protein sequence ID" value="KAK4498382.1"/>
    <property type="molecule type" value="Genomic_DNA"/>
</dbReference>
<keyword evidence="3" id="KW-0460">Magnesium</keyword>
<comment type="caution">
    <text evidence="4">The sequence shown here is derived from an EMBL/GenBank/DDBJ whole genome shotgun (WGS) entry which is preliminary data.</text>
</comment>
<dbReference type="Proteomes" id="UP001305779">
    <property type="component" value="Unassembled WGS sequence"/>
</dbReference>
<evidence type="ECO:0000256" key="2">
    <source>
        <dbReference type="ARBA" id="ARBA00022723"/>
    </source>
</evidence>
<gene>
    <name evidence="4" type="ORF">PRZ48_011040</name>
</gene>
<name>A0ABR0EAC1_ZASCE</name>
<dbReference type="SFLD" id="SFLDS00005">
    <property type="entry name" value="Isoprenoid_Synthase_Type_I"/>
    <property type="match status" value="1"/>
</dbReference>
<keyword evidence="1" id="KW-0808">Transferase</keyword>
<proteinExistence type="predicted"/>
<dbReference type="Gene3D" id="1.10.600.10">
    <property type="entry name" value="Farnesyl Diphosphate Synthase"/>
    <property type="match status" value="2"/>
</dbReference>
<dbReference type="Pfam" id="PF19086">
    <property type="entry name" value="Terpene_syn_C_2"/>
    <property type="match status" value="1"/>
</dbReference>